<evidence type="ECO:0000256" key="1">
    <source>
        <dbReference type="ARBA" id="ARBA00022441"/>
    </source>
</evidence>
<evidence type="ECO:0000256" key="4">
    <source>
        <dbReference type="ARBA" id="ARBA00022840"/>
    </source>
</evidence>
<dbReference type="Gene3D" id="2.20.28.10">
    <property type="match status" value="1"/>
</dbReference>
<dbReference type="STRING" id="400682.A0A1X7U6S2"/>
<dbReference type="InterPro" id="IPR027417">
    <property type="entry name" value="P-loop_NTPase"/>
</dbReference>
<dbReference type="InterPro" id="IPR001208">
    <property type="entry name" value="MCM_dom"/>
</dbReference>
<keyword evidence="3" id="KW-0547">Nucleotide-binding</keyword>
<keyword evidence="2" id="KW-0677">Repeat</keyword>
<proteinExistence type="predicted"/>
<feature type="compositionally biased region" description="Polar residues" evidence="7">
    <location>
        <begin position="695"/>
        <end position="705"/>
    </location>
</feature>
<dbReference type="Gene3D" id="3.40.50.300">
    <property type="entry name" value="P-loop containing nucleotide triphosphate hydrolases"/>
    <property type="match status" value="1"/>
</dbReference>
<name>A0A1X7U6S2_AMPQE</name>
<feature type="coiled-coil region" evidence="6">
    <location>
        <begin position="420"/>
        <end position="514"/>
    </location>
</feature>
<evidence type="ECO:0000256" key="2">
    <source>
        <dbReference type="ARBA" id="ARBA00022737"/>
    </source>
</evidence>
<feature type="region of interest" description="Disordered" evidence="7">
    <location>
        <begin position="669"/>
        <end position="705"/>
    </location>
</feature>
<dbReference type="SUPFAM" id="SSF117281">
    <property type="entry name" value="Kelch motif"/>
    <property type="match status" value="1"/>
</dbReference>
<evidence type="ECO:0000256" key="6">
    <source>
        <dbReference type="SAM" id="Coils"/>
    </source>
</evidence>
<evidence type="ECO:0000259" key="8">
    <source>
        <dbReference type="PROSITE" id="PS50051"/>
    </source>
</evidence>
<feature type="compositionally biased region" description="Low complexity" evidence="7">
    <location>
        <begin position="904"/>
        <end position="920"/>
    </location>
</feature>
<reference evidence="9" key="1">
    <citation type="submission" date="2017-05" db="UniProtKB">
        <authorList>
            <consortium name="EnsemblMetazoa"/>
        </authorList>
    </citation>
    <scope>IDENTIFICATION</scope>
</reference>
<organism evidence="9">
    <name type="scientific">Amphimedon queenslandica</name>
    <name type="common">Sponge</name>
    <dbReference type="NCBI Taxonomy" id="400682"/>
    <lineage>
        <taxon>Eukaryota</taxon>
        <taxon>Metazoa</taxon>
        <taxon>Porifera</taxon>
        <taxon>Demospongiae</taxon>
        <taxon>Heteroscleromorpha</taxon>
        <taxon>Haplosclerida</taxon>
        <taxon>Niphatidae</taxon>
        <taxon>Amphimedon</taxon>
    </lineage>
</organism>
<feature type="region of interest" description="Disordered" evidence="7">
    <location>
        <begin position="903"/>
        <end position="931"/>
    </location>
</feature>
<evidence type="ECO:0000256" key="7">
    <source>
        <dbReference type="SAM" id="MobiDB-lite"/>
    </source>
</evidence>
<evidence type="ECO:0000256" key="3">
    <source>
        <dbReference type="ARBA" id="ARBA00022741"/>
    </source>
</evidence>
<dbReference type="Pfam" id="PF00493">
    <property type="entry name" value="MCM"/>
    <property type="match status" value="1"/>
</dbReference>
<dbReference type="Gene3D" id="2.40.50.140">
    <property type="entry name" value="Nucleic acid-binding proteins"/>
    <property type="match status" value="1"/>
</dbReference>
<protein>
    <recommendedName>
        <fullName evidence="5">DNA helicase MCM9</fullName>
    </recommendedName>
</protein>
<dbReference type="PROSITE" id="PS50051">
    <property type="entry name" value="MCM_2"/>
    <property type="match status" value="1"/>
</dbReference>
<sequence>MAAKNLDYQPVERSGHSTVIVGDYLYMWGGKQTDLPEVHNDENKKAMTSVMEMCYLPTGKWEQRPTNGNPPLGVEGYSSVAIGKFIYYFGGYCGHDDCFHNSLYSFNVDTFNWRELSPSSPDHHGPKMKAYSAMVAVQLNGEDYLAVIGGRGSSSSNRYYSEIHYYELSSGKWVSPRVTRWRLHSIHSFTLTSVTSNMAILFGGRTAYGYNSNLFVISFAKTSVDILEAPNPGGSVQWPEGRYAHCSVLVSCDAGPHLLVIGGVLKNFRNAYDTWLLDINNRNWMKLFADLPFSVTWREYYSLSSWNVTRTTSWMIMFGGETTYNSTAVIELTFASRMHWSSRYIYLDWYEEELAERKREWQIQLDEEVYQIDKDRQYEQLFQDEYDEEIFQQTKELKVILKKENEAQFTQQLQKVTYLLEQLYIAKASLEEQNLQLQNQIKEEQRLMASTLKKQKEREDAHEEQDEIIKSLENKLDEEKKEEKKLRQGLQEKIESLQQQLHQQVKDHKDASVQFDYLIPQSDSLDSSVIIAGQKLFILQGDRSHSLQWEKYGFRLECPQGAASKDTEVAVSALAGGNFKVPKGTVLVSAVYAISVSKGLLKPLVIELQHCVDLRKTSQTGCLKFVRAPLKSPYQFSIVEGGCFRVGKRYGSIKRDQFCCMGIVAEMSNGDTPSDSESEEGYETPPEGSNDDTHNVSVNGAGETSTSQLSLMNSAGLVNDGSNQEVQVESNSGTLNEASIASIKLSEGEVKQRTSNNKGVAQNDVLYTGMMYHEEKKVNQWMTTFSVVRDLKVLQQYLQNTHSNAEQDGPFVIFKYNQPDGILQLCLQDTPSLESGWTVHPDQSPIQIPQYVVDKFIDNPMCSSIHISVYAKPGIAKDPLHCPIELIGIDPSKIIYINRTPPLSHTNSTSSSSSTASISQTRRETEEGTFRSDIAHRVMTECTGMIKERLDLNTLIDKLLEKRMINERERNKALDERCGLTANQRMDELLSLVKASIREDGEDFGLFLEIIKQENTRRADRLAQTLLDNYNSIDAHEPTRFSTWHSDYLDSYLGVTWTHPRRTWLMMADSGGLDRVLDGDDKEVFRGFLMKNHLGEMISILEASDPTLFYSLSIDCSKLANCMIGLWEKLYKSPLDTLPILNQVLKKTLKLLASTKEGTDIILKDNVEVRVHNLPSFEEYTRDRVPLASDVGKFLSFNGTVVRTSSVKLLEKSKCYKCEKCGEVFSVETEFEQCYTIPKPSSYKDNPLEGRNVIIASFCPQVFGLYIVKLSICLALVGGVQYVDESGTRVRGDCHLLLVGDPVSLPYTY</sequence>
<feature type="domain" description="MCM C-terminal AAA(+) ATPase" evidence="8">
    <location>
        <begin position="1250"/>
        <end position="1302"/>
    </location>
</feature>
<dbReference type="GO" id="GO:0003677">
    <property type="term" value="F:DNA binding"/>
    <property type="evidence" value="ECO:0007669"/>
    <property type="project" value="InterPro"/>
</dbReference>
<keyword evidence="4" id="KW-0067">ATP-binding</keyword>
<keyword evidence="6" id="KW-0175">Coiled coil</keyword>
<accession>A0A1X7U6S2</accession>
<dbReference type="InterPro" id="IPR058768">
    <property type="entry name" value="MCM9_N"/>
</dbReference>
<keyword evidence="1" id="KW-0880">Kelch repeat</keyword>
<evidence type="ECO:0000313" key="9">
    <source>
        <dbReference type="EnsemblMetazoa" id="Aqu2.1.23204_001"/>
    </source>
</evidence>
<evidence type="ECO:0000256" key="5">
    <source>
        <dbReference type="ARBA" id="ARBA00041085"/>
    </source>
</evidence>
<dbReference type="Pfam" id="PF26066">
    <property type="entry name" value="MCM9_N"/>
    <property type="match status" value="1"/>
</dbReference>
<dbReference type="InterPro" id="IPR012340">
    <property type="entry name" value="NA-bd_OB-fold"/>
</dbReference>
<dbReference type="SUPFAM" id="SSF50249">
    <property type="entry name" value="Nucleic acid-binding proteins"/>
    <property type="match status" value="1"/>
</dbReference>
<dbReference type="Pfam" id="PF24681">
    <property type="entry name" value="Kelch_KLHDC2_KLHL20_DRC7"/>
    <property type="match status" value="1"/>
</dbReference>
<dbReference type="PANTHER" id="PTHR46093:SF18">
    <property type="entry name" value="FIBRONECTIN TYPE-III DOMAIN-CONTAINING PROTEIN"/>
    <property type="match status" value="1"/>
</dbReference>
<dbReference type="InParanoid" id="A0A1X7U6S2"/>
<dbReference type="Gene3D" id="2.120.10.80">
    <property type="entry name" value="Kelch-type beta propeller"/>
    <property type="match status" value="2"/>
</dbReference>
<dbReference type="InterPro" id="IPR015915">
    <property type="entry name" value="Kelch-typ_b-propeller"/>
</dbReference>
<feature type="compositionally biased region" description="Basic and acidic residues" evidence="7">
    <location>
        <begin position="921"/>
        <end position="931"/>
    </location>
</feature>
<dbReference type="GO" id="GO:0005524">
    <property type="term" value="F:ATP binding"/>
    <property type="evidence" value="ECO:0007669"/>
    <property type="project" value="UniProtKB-KW"/>
</dbReference>
<dbReference type="EnsemblMetazoa" id="Aqu2.1.23204_001">
    <property type="protein sequence ID" value="Aqu2.1.23204_001"/>
    <property type="gene ID" value="Aqu2.1.23204"/>
</dbReference>
<dbReference type="OrthoDB" id="10251809at2759"/>
<dbReference type="PANTHER" id="PTHR46093">
    <property type="entry name" value="ACYL-COA-BINDING DOMAIN-CONTAINING PROTEIN 5"/>
    <property type="match status" value="1"/>
</dbReference>